<evidence type="ECO:0008006" key="4">
    <source>
        <dbReference type="Google" id="ProtNLM"/>
    </source>
</evidence>
<dbReference type="RefSeq" id="WP_280757082.1">
    <property type="nucleotide sequence ID" value="NZ_JARXXW010000007.1"/>
</dbReference>
<dbReference type="Proteomes" id="UP001161160">
    <property type="component" value="Unassembled WGS sequence"/>
</dbReference>
<gene>
    <name evidence="2" type="ORF">M2127_002211</name>
</gene>
<accession>A0AA43S6U9</accession>
<protein>
    <recommendedName>
        <fullName evidence="4">Type II restriction endonuclease subunit M</fullName>
    </recommendedName>
</protein>
<sequence length="638" mass="72626">MSLFLRLLNEADKSSALAMICNRFRTAESDSRIYEVDAELFNAIPGKPFAYWGNNQLRRAFEKYPPFESDGRTAKVGLQTGDNFRFIRLYWEVSSGLAMKKWIPYAKGGGFSRYYSDLHLVCLWDHDGKEIRNFFDINSGKLISVLRNVSYMFRPGITWSTRTTSELSVRILPSGSGFDTKGCAGFVESDNTDEILGTIAITNSKVFGLLIELQLAAGDAAARSYDTGIFNQTPVPKLSSEYQARLKESVLRSWLIKRRLDSISETSHAFLLPSLLRDRLGDYDPNLMNAELIRIQSEIDEIALELYGFTDSDESLETKFTENTNLGDDAGDDEGDEAEAGVEPSLTDGLLSWALGVSFGRFDCRLATGERRAPQEPKPFDPLLSKSPGMLSDKSDAFHKHNGILVDDKGHPHDLVHLIEEVLERVDIPAPNDLRHWLQKDFFTFHLQQYSKSRRKAPIYWPLSTASGSYTLWLYYPDLTAQTIYTAINDFIEPKIKQIESDISSLRIKGAARILEDEKQFELLQLFELELIELRDVLLKIAPAYKPNPGDGVQISAAPFWMLFRFKPWQKILKDTWTKLEKGSYDWTQLSMSYWPERVRSKCVNDKSLAIAHGLEGLYIEPRFKDKDSNKNIFRGVK</sequence>
<evidence type="ECO:0000256" key="1">
    <source>
        <dbReference type="SAM" id="MobiDB-lite"/>
    </source>
</evidence>
<proteinExistence type="predicted"/>
<feature type="region of interest" description="Disordered" evidence="1">
    <location>
        <begin position="322"/>
        <end position="341"/>
    </location>
</feature>
<evidence type="ECO:0000313" key="3">
    <source>
        <dbReference type="Proteomes" id="UP001161160"/>
    </source>
</evidence>
<dbReference type="AlphaFoldDB" id="A0AA43S6U9"/>
<name>A0AA43S6U9_9BURK</name>
<comment type="caution">
    <text evidence="2">The sequence shown here is derived from an EMBL/GenBank/DDBJ whole genome shotgun (WGS) entry which is preliminary data.</text>
</comment>
<organism evidence="2 3">
    <name type="scientific">Polynucleobacter sphagniphilus</name>
    <dbReference type="NCBI Taxonomy" id="1743169"/>
    <lineage>
        <taxon>Bacteria</taxon>
        <taxon>Pseudomonadati</taxon>
        <taxon>Pseudomonadota</taxon>
        <taxon>Betaproteobacteria</taxon>
        <taxon>Burkholderiales</taxon>
        <taxon>Burkholderiaceae</taxon>
        <taxon>Polynucleobacter</taxon>
    </lineage>
</organism>
<dbReference type="EMBL" id="JARXYA010000018">
    <property type="protein sequence ID" value="MDH6504882.1"/>
    <property type="molecule type" value="Genomic_DNA"/>
</dbReference>
<reference evidence="2" key="1">
    <citation type="submission" date="2023-04" db="EMBL/GenBank/DDBJ databases">
        <title>Genome Encyclopedia of Bacteria and Archaea VI: Functional Genomics of Type Strains.</title>
        <authorList>
            <person name="Whitman W."/>
        </authorList>
    </citation>
    <scope>NUCLEOTIDE SEQUENCE</scope>
    <source>
        <strain evidence="2">Enz.4-51</strain>
    </source>
</reference>
<keyword evidence="3" id="KW-1185">Reference proteome</keyword>
<evidence type="ECO:0000313" key="2">
    <source>
        <dbReference type="EMBL" id="MDH6504882.1"/>
    </source>
</evidence>
<feature type="compositionally biased region" description="Acidic residues" evidence="1">
    <location>
        <begin position="329"/>
        <end position="340"/>
    </location>
</feature>